<keyword evidence="3" id="KW-0812">Transmembrane</keyword>
<evidence type="ECO:0000256" key="5">
    <source>
        <dbReference type="ARBA" id="ARBA00022989"/>
    </source>
</evidence>
<dbReference type="OrthoDB" id="18175at2759"/>
<evidence type="ECO:0000313" key="9">
    <source>
        <dbReference type="EMBL" id="KAH8108114.1"/>
    </source>
</evidence>
<dbReference type="PANTHER" id="PTHR33968">
    <property type="entry name" value="PROTEIN PET100 HOMOLOG, MITOCHONDRIAL"/>
    <property type="match status" value="1"/>
</dbReference>
<evidence type="ECO:0000256" key="7">
    <source>
        <dbReference type="ARBA" id="ARBA00023136"/>
    </source>
</evidence>
<gene>
    <name evidence="9" type="ORF">BXZ70DRAFT_38047</name>
</gene>
<proteinExistence type="inferred from homology"/>
<name>A0A8K0UYU1_9AGAR</name>
<keyword evidence="10" id="KW-1185">Reference proteome</keyword>
<organism evidence="9 10">
    <name type="scientific">Cristinia sonorae</name>
    <dbReference type="NCBI Taxonomy" id="1940300"/>
    <lineage>
        <taxon>Eukaryota</taxon>
        <taxon>Fungi</taxon>
        <taxon>Dikarya</taxon>
        <taxon>Basidiomycota</taxon>
        <taxon>Agaricomycotina</taxon>
        <taxon>Agaricomycetes</taxon>
        <taxon>Agaricomycetidae</taxon>
        <taxon>Agaricales</taxon>
        <taxon>Pleurotineae</taxon>
        <taxon>Stephanosporaceae</taxon>
        <taxon>Cristinia</taxon>
    </lineage>
</organism>
<dbReference type="AlphaFoldDB" id="A0A8K0UYU1"/>
<dbReference type="PANTHER" id="PTHR33968:SF1">
    <property type="entry name" value="PROTEIN PET100 HOMOLOG, MITOCHONDRIAL"/>
    <property type="match status" value="1"/>
</dbReference>
<keyword evidence="5" id="KW-1133">Transmembrane helix</keyword>
<comment type="subcellular location">
    <subcellularLocation>
        <location evidence="1">Membrane</location>
        <topology evidence="1">Single-pass membrane protein</topology>
    </subcellularLocation>
    <subcellularLocation>
        <location evidence="2">Mitochondrion membrane</location>
    </subcellularLocation>
</comment>
<evidence type="ECO:0000256" key="8">
    <source>
        <dbReference type="ARBA" id="ARBA00038077"/>
    </source>
</evidence>
<evidence type="ECO:0000256" key="1">
    <source>
        <dbReference type="ARBA" id="ARBA00004167"/>
    </source>
</evidence>
<dbReference type="EMBL" id="JAEVFJ010000001">
    <property type="protein sequence ID" value="KAH8108114.1"/>
    <property type="molecule type" value="Genomic_DNA"/>
</dbReference>
<reference evidence="9" key="1">
    <citation type="journal article" date="2021" name="New Phytol.">
        <title>Evolutionary innovations through gain and loss of genes in the ectomycorrhizal Boletales.</title>
        <authorList>
            <person name="Wu G."/>
            <person name="Miyauchi S."/>
            <person name="Morin E."/>
            <person name="Kuo A."/>
            <person name="Drula E."/>
            <person name="Varga T."/>
            <person name="Kohler A."/>
            <person name="Feng B."/>
            <person name="Cao Y."/>
            <person name="Lipzen A."/>
            <person name="Daum C."/>
            <person name="Hundley H."/>
            <person name="Pangilinan J."/>
            <person name="Johnson J."/>
            <person name="Barry K."/>
            <person name="LaButti K."/>
            <person name="Ng V."/>
            <person name="Ahrendt S."/>
            <person name="Min B."/>
            <person name="Choi I.G."/>
            <person name="Park H."/>
            <person name="Plett J.M."/>
            <person name="Magnuson J."/>
            <person name="Spatafora J.W."/>
            <person name="Nagy L.G."/>
            <person name="Henrissat B."/>
            <person name="Grigoriev I.V."/>
            <person name="Yang Z.L."/>
            <person name="Xu J."/>
            <person name="Martin F.M."/>
        </authorList>
    </citation>
    <scope>NUCLEOTIDE SEQUENCE</scope>
    <source>
        <strain evidence="9">KKN 215</strain>
    </source>
</reference>
<dbReference type="GO" id="GO:0033617">
    <property type="term" value="P:mitochondrial respiratory chain complex IV assembly"/>
    <property type="evidence" value="ECO:0007669"/>
    <property type="project" value="InterPro"/>
</dbReference>
<dbReference type="InterPro" id="IPR018625">
    <property type="entry name" value="Pet100"/>
</dbReference>
<evidence type="ECO:0000256" key="2">
    <source>
        <dbReference type="ARBA" id="ARBA00004325"/>
    </source>
</evidence>
<dbReference type="Proteomes" id="UP000813824">
    <property type="component" value="Unassembled WGS sequence"/>
</dbReference>
<keyword evidence="7" id="KW-0472">Membrane</keyword>
<dbReference type="GO" id="GO:0005743">
    <property type="term" value="C:mitochondrial inner membrane"/>
    <property type="evidence" value="ECO:0007669"/>
    <property type="project" value="TreeGrafter"/>
</dbReference>
<comment type="caution">
    <text evidence="9">The sequence shown here is derived from an EMBL/GenBank/DDBJ whole genome shotgun (WGS) entry which is preliminary data.</text>
</comment>
<keyword evidence="4" id="KW-0809">Transit peptide</keyword>
<evidence type="ECO:0000256" key="4">
    <source>
        <dbReference type="ARBA" id="ARBA00022946"/>
    </source>
</evidence>
<protein>
    <submittedName>
        <fullName evidence="9">Uncharacterized protein</fullName>
    </submittedName>
</protein>
<dbReference type="GO" id="GO:0051082">
    <property type="term" value="F:unfolded protein binding"/>
    <property type="evidence" value="ECO:0007669"/>
    <property type="project" value="TreeGrafter"/>
</dbReference>
<evidence type="ECO:0000256" key="3">
    <source>
        <dbReference type="ARBA" id="ARBA00022692"/>
    </source>
</evidence>
<evidence type="ECO:0000313" key="10">
    <source>
        <dbReference type="Proteomes" id="UP000813824"/>
    </source>
</evidence>
<dbReference type="Pfam" id="PF09803">
    <property type="entry name" value="Pet100"/>
    <property type="match status" value="1"/>
</dbReference>
<accession>A0A8K0UYU1</accession>
<keyword evidence="6" id="KW-0496">Mitochondrion</keyword>
<evidence type="ECO:0000256" key="6">
    <source>
        <dbReference type="ARBA" id="ARBA00023128"/>
    </source>
</evidence>
<comment type="similarity">
    <text evidence="8">Belongs to the PET100 family.</text>
</comment>
<sequence>MSAILNRLRGSNLEVFKFTFYLFFPLTLMLHFGDPEWYQKHVTPYKDHIFPAEEKTVRSLPTNQTALREELAKIRERKLQRIAEKEVVERRNATSGGDASASSS</sequence>